<comment type="caution">
    <text evidence="2">The sequence shown here is derived from an EMBL/GenBank/DDBJ whole genome shotgun (WGS) entry which is preliminary data.</text>
</comment>
<evidence type="ECO:0000313" key="2">
    <source>
        <dbReference type="EMBL" id="KAJ1349636.1"/>
    </source>
</evidence>
<accession>A0AAD5MKY8</accession>
<protein>
    <submittedName>
        <fullName evidence="2">Uncharacterized protein</fullName>
    </submittedName>
</protein>
<dbReference type="Proteomes" id="UP001196413">
    <property type="component" value="Unassembled WGS sequence"/>
</dbReference>
<feature type="region of interest" description="Disordered" evidence="1">
    <location>
        <begin position="29"/>
        <end position="60"/>
    </location>
</feature>
<reference evidence="2" key="1">
    <citation type="submission" date="2021-06" db="EMBL/GenBank/DDBJ databases">
        <title>Parelaphostrongylus tenuis whole genome reference sequence.</title>
        <authorList>
            <person name="Garwood T.J."/>
            <person name="Larsen P.A."/>
            <person name="Fountain-Jones N.M."/>
            <person name="Garbe J.R."/>
            <person name="Macchietto M.G."/>
            <person name="Kania S.A."/>
            <person name="Gerhold R.W."/>
            <person name="Richards J.E."/>
            <person name="Wolf T.M."/>
        </authorList>
    </citation>
    <scope>NUCLEOTIDE SEQUENCE</scope>
    <source>
        <strain evidence="2">MNPRO001-30</strain>
        <tissue evidence="2">Meninges</tissue>
    </source>
</reference>
<keyword evidence="3" id="KW-1185">Reference proteome</keyword>
<organism evidence="2 3">
    <name type="scientific">Parelaphostrongylus tenuis</name>
    <name type="common">Meningeal worm</name>
    <dbReference type="NCBI Taxonomy" id="148309"/>
    <lineage>
        <taxon>Eukaryota</taxon>
        <taxon>Metazoa</taxon>
        <taxon>Ecdysozoa</taxon>
        <taxon>Nematoda</taxon>
        <taxon>Chromadorea</taxon>
        <taxon>Rhabditida</taxon>
        <taxon>Rhabditina</taxon>
        <taxon>Rhabditomorpha</taxon>
        <taxon>Strongyloidea</taxon>
        <taxon>Metastrongylidae</taxon>
        <taxon>Parelaphostrongylus</taxon>
    </lineage>
</organism>
<proteinExistence type="predicted"/>
<sequence>MRGMCTDFRQSRIVVIDWICIRKVEGMAPQAKAEETNRNEQQVEVVPIPPFPQPFYGQKDPDDEVDGKFRKFVGETFRTLIHYRTKRFQSNSTELQKRGMKEMRESLRKERIRLSVSDTGGDL</sequence>
<dbReference type="AlphaFoldDB" id="A0AAD5MKY8"/>
<evidence type="ECO:0000256" key="1">
    <source>
        <dbReference type="SAM" id="MobiDB-lite"/>
    </source>
</evidence>
<dbReference type="EMBL" id="JAHQIW010000706">
    <property type="protein sequence ID" value="KAJ1349636.1"/>
    <property type="molecule type" value="Genomic_DNA"/>
</dbReference>
<evidence type="ECO:0000313" key="3">
    <source>
        <dbReference type="Proteomes" id="UP001196413"/>
    </source>
</evidence>
<name>A0AAD5MKY8_PARTN</name>
<gene>
    <name evidence="2" type="ORF">KIN20_005232</name>
</gene>